<evidence type="ECO:0000313" key="1">
    <source>
        <dbReference type="EMBL" id="NSC27817.1"/>
    </source>
</evidence>
<gene>
    <name evidence="1" type="ORF">G4319_10750</name>
</gene>
<reference evidence="1" key="1">
    <citation type="journal article" date="2020" name="Cell Host Microbe">
        <title>Functional and Genomic Variation between Human-Derived Isolates of Lachnospiraceae Reveals Inter- and Intra-Species Diversity.</title>
        <authorList>
            <person name="Sorbara M.T."/>
            <person name="Littmann E.R."/>
            <person name="Fontana E."/>
            <person name="Moody T.U."/>
            <person name="Kohout C.E."/>
            <person name="Gjonbalaj M."/>
            <person name="Eaton V."/>
            <person name="Seok R."/>
            <person name="Leiner I.M."/>
            <person name="Pamer E.G."/>
        </authorList>
    </citation>
    <scope>NUCLEOTIDE SEQUENCE</scope>
    <source>
        <strain evidence="1">MSK.17.79</strain>
    </source>
</reference>
<proteinExistence type="predicted"/>
<dbReference type="EMBL" id="JAAILW010000021">
    <property type="protein sequence ID" value="NSC27817.1"/>
    <property type="molecule type" value="Genomic_DNA"/>
</dbReference>
<protein>
    <submittedName>
        <fullName evidence="1">Uncharacterized protein</fullName>
    </submittedName>
</protein>
<dbReference type="Proteomes" id="UP001193670">
    <property type="component" value="Unassembled WGS sequence"/>
</dbReference>
<accession>A0AAX0BHD5</accession>
<evidence type="ECO:0000313" key="2">
    <source>
        <dbReference type="Proteomes" id="UP001193670"/>
    </source>
</evidence>
<dbReference type="RefSeq" id="WP_173840638.1">
    <property type="nucleotide sequence ID" value="NZ_JAAIMG010000021.1"/>
</dbReference>
<comment type="caution">
    <text evidence="1">The sequence shown here is derived from an EMBL/GenBank/DDBJ whole genome shotgun (WGS) entry which is preliminary data.</text>
</comment>
<sequence length="112" mass="12834">MIDKGRKEIFFLFLLHYNDTCKVNPSFTVGECKVVKLNILNMKNFLDTVNSCSGKVNMLCPDGKIQNINGEEKIQGSLWRQYSQNKNCLRLVLEVPNPTDYMNIVSYYAGDC</sequence>
<organism evidence="1 2">
    <name type="scientific">Agathobacter rectalis</name>
    <dbReference type="NCBI Taxonomy" id="39491"/>
    <lineage>
        <taxon>Bacteria</taxon>
        <taxon>Bacillati</taxon>
        <taxon>Bacillota</taxon>
        <taxon>Clostridia</taxon>
        <taxon>Lachnospirales</taxon>
        <taxon>Lachnospiraceae</taxon>
        <taxon>Agathobacter</taxon>
    </lineage>
</organism>
<dbReference type="AlphaFoldDB" id="A0AAX0BHD5"/>
<reference evidence="1" key="2">
    <citation type="submission" date="2020-02" db="EMBL/GenBank/DDBJ databases">
        <authorList>
            <person name="Littmann E."/>
            <person name="Sorbara M."/>
        </authorList>
    </citation>
    <scope>NUCLEOTIDE SEQUENCE</scope>
    <source>
        <strain evidence="1">MSK.17.79</strain>
    </source>
</reference>
<name>A0AAX0BHD5_9FIRM</name>